<evidence type="ECO:0000256" key="5">
    <source>
        <dbReference type="ARBA" id="ARBA00025751"/>
    </source>
</evidence>
<dbReference type="PROSITE" id="PS01154">
    <property type="entry name" value="RNA_POL_L_13KD"/>
    <property type="match status" value="1"/>
</dbReference>
<evidence type="ECO:0000313" key="7">
    <source>
        <dbReference type="EMBL" id="KAF8821493.1"/>
    </source>
</evidence>
<comment type="caution">
    <text evidence="7">The sequence shown here is derived from an EMBL/GenBank/DDBJ whole genome shotgun (WGS) entry which is preliminary data.</text>
</comment>
<dbReference type="CDD" id="cd06926">
    <property type="entry name" value="RNAP_II_RPB11"/>
    <property type="match status" value="1"/>
</dbReference>
<keyword evidence="2 7" id="KW-0240">DNA-directed RNA polymerase</keyword>
<evidence type="ECO:0000256" key="4">
    <source>
        <dbReference type="ARBA" id="ARBA00023242"/>
    </source>
</evidence>
<dbReference type="Pfam" id="PF13656">
    <property type="entry name" value="RNA_pol_L_2"/>
    <property type="match status" value="1"/>
</dbReference>
<evidence type="ECO:0000256" key="1">
    <source>
        <dbReference type="ARBA" id="ARBA00004123"/>
    </source>
</evidence>
<dbReference type="GO" id="GO:0000428">
    <property type="term" value="C:DNA-directed RNA polymerase complex"/>
    <property type="evidence" value="ECO:0007669"/>
    <property type="project" value="UniProtKB-KW"/>
</dbReference>
<comment type="similarity">
    <text evidence="5">Belongs to the archaeal Rpo11/eukaryotic RPB11/RPC19 RNA polymerase subunit family.</text>
</comment>
<dbReference type="HAMAP" id="MF_00261">
    <property type="entry name" value="RNApol_arch_Rpo11"/>
    <property type="match status" value="1"/>
</dbReference>
<dbReference type="Gene3D" id="3.30.1360.10">
    <property type="entry name" value="RNA polymerase, RBP11-like subunit"/>
    <property type="match status" value="1"/>
</dbReference>
<dbReference type="InterPro" id="IPR009025">
    <property type="entry name" value="RBP11-like_dimer"/>
</dbReference>
<dbReference type="InterPro" id="IPR008193">
    <property type="entry name" value="RNA_pol_Rpb11_13-16kDa_CS"/>
</dbReference>
<dbReference type="EMBL" id="JADAQX010000173">
    <property type="protein sequence ID" value="KAF8821493.1"/>
    <property type="molecule type" value="Genomic_DNA"/>
</dbReference>
<evidence type="ECO:0000256" key="2">
    <source>
        <dbReference type="ARBA" id="ARBA00022478"/>
    </source>
</evidence>
<dbReference type="SUPFAM" id="SSF55257">
    <property type="entry name" value="RBP11-like subunits of RNA polymerase"/>
    <property type="match status" value="1"/>
</dbReference>
<proteinExistence type="inferred from homology"/>
<evidence type="ECO:0000313" key="8">
    <source>
        <dbReference type="Proteomes" id="UP000823046"/>
    </source>
</evidence>
<keyword evidence="3" id="KW-0804">Transcription</keyword>
<dbReference type="PANTHER" id="PTHR13946">
    <property type="entry name" value="DNA-DIRECTED RNA POLYMERASE I,II,III"/>
    <property type="match status" value="1"/>
</dbReference>
<name>A0ABQ7JC20_9APIC</name>
<dbReference type="InterPro" id="IPR022905">
    <property type="entry name" value="Rpo11-like"/>
</dbReference>
<reference evidence="7 8" key="1">
    <citation type="journal article" date="2020" name="bioRxiv">
        <title>Metabolic contributions of an alphaproteobacterial endosymbiont in the apicomplexan Cardiosporidium cionae.</title>
        <authorList>
            <person name="Hunter E.S."/>
            <person name="Paight C.J."/>
            <person name="Lane C.E."/>
        </authorList>
    </citation>
    <scope>NUCLEOTIDE SEQUENCE [LARGE SCALE GENOMIC DNA]</scope>
    <source>
        <strain evidence="7">ESH_2018</strain>
    </source>
</reference>
<evidence type="ECO:0000259" key="6">
    <source>
        <dbReference type="Pfam" id="PF13656"/>
    </source>
</evidence>
<dbReference type="PANTHER" id="PTHR13946:SF16">
    <property type="entry name" value="DNA-DIRECTED RNA POLYMERASE II SUBUNIT RPB11"/>
    <property type="match status" value="1"/>
</dbReference>
<sequence length="137" mass="15588">MAKQSALVNSSDAADHRTLPDGVEKVEWAPDTRFRLCGTFNIYLEDHTLGNVLKAQLLKDPDVNYVGYRIPHPLENKLEVRLRTSSKEPLICMYEAAEEMKKVCSQLQIEFPKSATEKFLQQKADDGVIDFPELEGY</sequence>
<comment type="subcellular location">
    <subcellularLocation>
        <location evidence="1">Nucleus</location>
    </subcellularLocation>
</comment>
<organism evidence="7 8">
    <name type="scientific">Cardiosporidium cionae</name>
    <dbReference type="NCBI Taxonomy" id="476202"/>
    <lineage>
        <taxon>Eukaryota</taxon>
        <taxon>Sar</taxon>
        <taxon>Alveolata</taxon>
        <taxon>Apicomplexa</taxon>
        <taxon>Aconoidasida</taxon>
        <taxon>Nephromycida</taxon>
        <taxon>Cardiosporidium</taxon>
    </lineage>
</organism>
<keyword evidence="8" id="KW-1185">Reference proteome</keyword>
<dbReference type="InterPro" id="IPR037685">
    <property type="entry name" value="RBP11"/>
</dbReference>
<feature type="domain" description="DNA-directed RNA polymerase RBP11-like dimerisation" evidence="6">
    <location>
        <begin position="38"/>
        <end position="108"/>
    </location>
</feature>
<accession>A0ABQ7JC20</accession>
<dbReference type="Proteomes" id="UP000823046">
    <property type="component" value="Unassembled WGS sequence"/>
</dbReference>
<dbReference type="InterPro" id="IPR036603">
    <property type="entry name" value="RBP11-like"/>
</dbReference>
<protein>
    <submittedName>
        <fullName evidence="7">Dna-directed Rna polymerase II RPB11A</fullName>
    </submittedName>
</protein>
<keyword evidence="4" id="KW-0539">Nucleus</keyword>
<evidence type="ECO:0000256" key="3">
    <source>
        <dbReference type="ARBA" id="ARBA00023163"/>
    </source>
</evidence>
<gene>
    <name evidence="7" type="primary">POLR2J</name>
    <name evidence="7" type="ORF">IE077_001955</name>
</gene>